<organism evidence="3 4">
    <name type="scientific">Oceanobacillus piezotolerans</name>
    <dbReference type="NCBI Taxonomy" id="2448030"/>
    <lineage>
        <taxon>Bacteria</taxon>
        <taxon>Bacillati</taxon>
        <taxon>Bacillota</taxon>
        <taxon>Bacilli</taxon>
        <taxon>Bacillales</taxon>
        <taxon>Bacillaceae</taxon>
        <taxon>Oceanobacillus</taxon>
    </lineage>
</organism>
<evidence type="ECO:0000259" key="2">
    <source>
        <dbReference type="Pfam" id="PF01935"/>
    </source>
</evidence>
<gene>
    <name evidence="3" type="ORF">D8M04_13590</name>
</gene>
<feature type="domain" description="Helicase HerA central" evidence="2">
    <location>
        <begin position="406"/>
        <end position="619"/>
    </location>
</feature>
<dbReference type="Proteomes" id="UP000270219">
    <property type="component" value="Unassembled WGS sequence"/>
</dbReference>
<dbReference type="GO" id="GO:0005524">
    <property type="term" value="F:ATP binding"/>
    <property type="evidence" value="ECO:0007669"/>
    <property type="project" value="UniProtKB-KW"/>
</dbReference>
<evidence type="ECO:0000256" key="1">
    <source>
        <dbReference type="SAM" id="MobiDB-lite"/>
    </source>
</evidence>
<reference evidence="3 4" key="1">
    <citation type="submission" date="2018-10" db="EMBL/GenBank/DDBJ databases">
        <title>Oceanobacillus sp. YLB-02 draft genome.</title>
        <authorList>
            <person name="Yu L."/>
        </authorList>
    </citation>
    <scope>NUCLEOTIDE SEQUENCE [LARGE SCALE GENOMIC DNA]</scope>
    <source>
        <strain evidence="3 4">YLB-02</strain>
    </source>
</reference>
<dbReference type="InterPro" id="IPR002789">
    <property type="entry name" value="HerA_central"/>
</dbReference>
<accession>A0A498DAH6</accession>
<keyword evidence="3" id="KW-0547">Nucleotide-binding</keyword>
<dbReference type="RefSeq" id="WP_121523862.1">
    <property type="nucleotide sequence ID" value="NZ_RCHR01000004.1"/>
</dbReference>
<comment type="caution">
    <text evidence="3">The sequence shown here is derived from an EMBL/GenBank/DDBJ whole genome shotgun (WGS) entry which is preliminary data.</text>
</comment>
<name>A0A498DAH6_9BACI</name>
<proteinExistence type="predicted"/>
<dbReference type="OrthoDB" id="9806951at2"/>
<keyword evidence="3" id="KW-0067">ATP-binding</keyword>
<dbReference type="PANTHER" id="PTHR30121:SF11">
    <property type="entry name" value="AAA+ ATPASE DOMAIN-CONTAINING PROTEIN"/>
    <property type="match status" value="1"/>
</dbReference>
<keyword evidence="4" id="KW-1185">Reference proteome</keyword>
<dbReference type="Gene3D" id="3.40.50.300">
    <property type="entry name" value="P-loop containing nucleotide triphosphate hydrolases"/>
    <property type="match status" value="2"/>
</dbReference>
<dbReference type="SUPFAM" id="SSF52540">
    <property type="entry name" value="P-loop containing nucleoside triphosphate hydrolases"/>
    <property type="match status" value="1"/>
</dbReference>
<dbReference type="Pfam" id="PF01935">
    <property type="entry name" value="DUF87"/>
    <property type="match status" value="1"/>
</dbReference>
<dbReference type="AlphaFoldDB" id="A0A498DAH6"/>
<dbReference type="EMBL" id="RCHR01000004">
    <property type="protein sequence ID" value="RLL43930.1"/>
    <property type="molecule type" value="Genomic_DNA"/>
</dbReference>
<sequence length="1049" mass="120646">MLKRSDIEKIQLAQQRLYKRRFKNIEEGLLSERNIVPYSYTIKEIFIKQDENVSLTEQLQGSVEALAKALYHVRGRTIFSVLGKGNGQISLTISNTQSDNQVASLNSTFLGSIRVEKQAIQYNKWDKYAAITFTPALNNEEKQSYISVFDSFLKANSYKPFEIKMVIQPINMDETLLTLSSMYEEVYPLQKVQTSNTTSESIQVQEGENTANTESAILISRNNSTNTSTTESKDTSSDESFEYASYAIEKYCEQLQYLIDRQLLASSIGQFQVAVYIGTNEDMVLTSLQNSIQQSSFEQEFGEPAKLRFDPKIQTYFDQAAFPPDENDLSAFLGYASSWTNVLTSIELARLIQLPSQSYDGYEVKQQNDFEVSTIPYEHSDANWQMGKQFVRNILTNTDVSYPYKNLRQHCLISGITGSGKTNTVMSLLEYSPVPFLIIEPTKQEYRHLLSTDQEIKVYTPGNERLSPIRLNPFYFPLGISVMSHIDSLKAVFMSAFSMYASMPNILEQCLYSIYQKVGWDLNTSINVFSTEELTYEHFPTLTLLYEEIDDYLDNSGYAEEQKSNIRAALLTRIKSLMTGSKGKLLNTNETIDFSDLLQSKTIIELEEIADEDDKALIMGLFFIRLSEQFKIEADSSLDAELKHFTIIEEAHRLFKNHHESQNPEIANTKGKAVEFFCNILSEIRSKGEGIIIVDQVPTKLAPDALKNTDTKIIHRLVSQDDAEYVAQALAISNDEDLLFLSQLKRGEALFFTSGMYKAGHVLVNPAKEKLSYVSFDQLRGLALTYNTFVQNEEHIHPIAEYLLNQNDRFVEFALLQFRKFYHNALYGDANRLNHVVKVFSEELLKYTVKIGYIIPSQQENAFLVTFSKGLLSKYLQEKVYFANYNLIKEEVRYYMEVLLSNLDYSWSKKELEVFHKQRENCVYPLLNVATDNILFDEPIFKWMGTTRKVIDGEIYNLLNFIDIISSLFDVVNPDIETIENAKNVYAKTKEMMANEFIEWHWNKQTKAFILRTVAHIFGKNQKPLLQQMEVWMERDAMEWKSSQLSLQV</sequence>
<evidence type="ECO:0000313" key="4">
    <source>
        <dbReference type="Proteomes" id="UP000270219"/>
    </source>
</evidence>
<evidence type="ECO:0000313" key="3">
    <source>
        <dbReference type="EMBL" id="RLL43930.1"/>
    </source>
</evidence>
<protein>
    <submittedName>
        <fullName evidence="3">ATP-binding protein</fullName>
    </submittedName>
</protein>
<feature type="region of interest" description="Disordered" evidence="1">
    <location>
        <begin position="214"/>
        <end position="236"/>
    </location>
</feature>
<dbReference type="InterPro" id="IPR051162">
    <property type="entry name" value="T4SS_component"/>
</dbReference>
<dbReference type="PANTHER" id="PTHR30121">
    <property type="entry name" value="UNCHARACTERIZED PROTEIN YJGR-RELATED"/>
    <property type="match status" value="1"/>
</dbReference>
<dbReference type="InterPro" id="IPR027417">
    <property type="entry name" value="P-loop_NTPase"/>
</dbReference>